<evidence type="ECO:0000256" key="3">
    <source>
        <dbReference type="SAM" id="Coils"/>
    </source>
</evidence>
<dbReference type="OrthoDB" id="1902587at2759"/>
<dbReference type="InterPro" id="IPR002048">
    <property type="entry name" value="EF_hand_dom"/>
</dbReference>
<dbReference type="PROSITE" id="PS00018">
    <property type="entry name" value="EF_HAND_1"/>
    <property type="match status" value="2"/>
</dbReference>
<dbReference type="GO" id="GO:0005509">
    <property type="term" value="F:calcium ion binding"/>
    <property type="evidence" value="ECO:0007669"/>
    <property type="project" value="InterPro"/>
</dbReference>
<comment type="caution">
    <text evidence="8">The sequence shown here is derived from an EMBL/GenBank/DDBJ whole genome shotgun (WGS) entry which is preliminary data.</text>
</comment>
<comment type="catalytic activity">
    <reaction evidence="2">
        <text>[protein]-peptidylproline (omega=180) = [protein]-peptidylproline (omega=0)</text>
        <dbReference type="Rhea" id="RHEA:16237"/>
        <dbReference type="Rhea" id="RHEA-COMP:10747"/>
        <dbReference type="Rhea" id="RHEA-COMP:10748"/>
        <dbReference type="ChEBI" id="CHEBI:83833"/>
        <dbReference type="ChEBI" id="CHEBI:83834"/>
        <dbReference type="EC" id="5.2.1.8"/>
    </reaction>
</comment>
<dbReference type="EC" id="5.2.1.8" evidence="2"/>
<dbReference type="SUPFAM" id="SSF47473">
    <property type="entry name" value="EF-hand"/>
    <property type="match status" value="1"/>
</dbReference>
<dbReference type="Proteomes" id="UP000239899">
    <property type="component" value="Unassembled WGS sequence"/>
</dbReference>
<evidence type="ECO:0000259" key="6">
    <source>
        <dbReference type="PROSITE" id="PS50059"/>
    </source>
</evidence>
<dbReference type="AlphaFoldDB" id="A0A2P6TRZ8"/>
<dbReference type="PROSITE" id="PS50222">
    <property type="entry name" value="EF_HAND_2"/>
    <property type="match status" value="2"/>
</dbReference>
<reference evidence="8 9" key="1">
    <citation type="journal article" date="2018" name="Plant J.">
        <title>Genome sequences of Chlorella sorokiniana UTEX 1602 and Micractinium conductrix SAG 241.80: implications to maltose excretion by a green alga.</title>
        <authorList>
            <person name="Arriola M.B."/>
            <person name="Velmurugan N."/>
            <person name="Zhang Y."/>
            <person name="Plunkett M.H."/>
            <person name="Hondzo H."/>
            <person name="Barney B.M."/>
        </authorList>
    </citation>
    <scope>NUCLEOTIDE SEQUENCE [LARGE SCALE GENOMIC DNA]</scope>
    <source>
        <strain evidence="9">UTEX 1602</strain>
    </source>
</reference>
<dbReference type="Gene3D" id="3.10.50.40">
    <property type="match status" value="1"/>
</dbReference>
<dbReference type="SUPFAM" id="SSF54534">
    <property type="entry name" value="FKBP-like"/>
    <property type="match status" value="1"/>
</dbReference>
<dbReference type="Pfam" id="PF13499">
    <property type="entry name" value="EF-hand_7"/>
    <property type="match status" value="1"/>
</dbReference>
<feature type="compositionally biased region" description="Low complexity" evidence="4">
    <location>
        <begin position="471"/>
        <end position="504"/>
    </location>
</feature>
<keyword evidence="2 8" id="KW-0413">Isomerase</keyword>
<evidence type="ECO:0000313" key="8">
    <source>
        <dbReference type="EMBL" id="PRW56838.1"/>
    </source>
</evidence>
<keyword evidence="3" id="KW-0175">Coiled coil</keyword>
<feature type="compositionally biased region" description="Polar residues" evidence="4">
    <location>
        <begin position="505"/>
        <end position="521"/>
    </location>
</feature>
<dbReference type="PROSITE" id="PS50059">
    <property type="entry name" value="FKBP_PPIASE"/>
    <property type="match status" value="1"/>
</dbReference>
<feature type="domain" description="EF-hand" evidence="7">
    <location>
        <begin position="206"/>
        <end position="241"/>
    </location>
</feature>
<keyword evidence="5" id="KW-0812">Transmembrane</keyword>
<feature type="region of interest" description="Disordered" evidence="4">
    <location>
        <begin position="471"/>
        <end position="521"/>
    </location>
</feature>
<proteinExistence type="predicted"/>
<dbReference type="GO" id="GO:0005783">
    <property type="term" value="C:endoplasmic reticulum"/>
    <property type="evidence" value="ECO:0007669"/>
    <property type="project" value="UniProtKB-ARBA"/>
</dbReference>
<dbReference type="InterPro" id="IPR044239">
    <property type="entry name" value="FKBP20-2-like"/>
</dbReference>
<dbReference type="STRING" id="3076.A0A2P6TRZ8"/>
<feature type="coiled-coil region" evidence="3">
    <location>
        <begin position="613"/>
        <end position="640"/>
    </location>
</feature>
<evidence type="ECO:0000256" key="2">
    <source>
        <dbReference type="PROSITE-ProRule" id="PRU00277"/>
    </source>
</evidence>
<protein>
    <recommendedName>
        <fullName evidence="2">peptidylprolyl isomerase</fullName>
        <ecNumber evidence="2">5.2.1.8</ecNumber>
    </recommendedName>
</protein>
<evidence type="ECO:0000256" key="5">
    <source>
        <dbReference type="SAM" id="Phobius"/>
    </source>
</evidence>
<evidence type="ECO:0000256" key="4">
    <source>
        <dbReference type="SAM" id="MobiDB-lite"/>
    </source>
</evidence>
<dbReference type="GO" id="GO:0003755">
    <property type="term" value="F:peptidyl-prolyl cis-trans isomerase activity"/>
    <property type="evidence" value="ECO:0007669"/>
    <property type="project" value="UniProtKB-KW"/>
</dbReference>
<evidence type="ECO:0000259" key="7">
    <source>
        <dbReference type="PROSITE" id="PS50222"/>
    </source>
</evidence>
<organism evidence="8 9">
    <name type="scientific">Chlorella sorokiniana</name>
    <name type="common">Freshwater green alga</name>
    <dbReference type="NCBI Taxonomy" id="3076"/>
    <lineage>
        <taxon>Eukaryota</taxon>
        <taxon>Viridiplantae</taxon>
        <taxon>Chlorophyta</taxon>
        <taxon>core chlorophytes</taxon>
        <taxon>Trebouxiophyceae</taxon>
        <taxon>Chlorellales</taxon>
        <taxon>Chlorellaceae</taxon>
        <taxon>Chlorella clade</taxon>
        <taxon>Chlorella</taxon>
    </lineage>
</organism>
<feature type="compositionally biased region" description="Pro residues" evidence="4">
    <location>
        <begin position="390"/>
        <end position="407"/>
    </location>
</feature>
<evidence type="ECO:0000313" key="9">
    <source>
        <dbReference type="Proteomes" id="UP000239899"/>
    </source>
</evidence>
<dbReference type="Gene3D" id="1.10.238.10">
    <property type="entry name" value="EF-hand"/>
    <property type="match status" value="2"/>
</dbReference>
<feature type="region of interest" description="Disordered" evidence="4">
    <location>
        <begin position="359"/>
        <end position="413"/>
    </location>
</feature>
<keyword evidence="5" id="KW-1133">Transmembrane helix</keyword>
<keyword evidence="5" id="KW-0472">Membrane</keyword>
<dbReference type="InterPro" id="IPR011992">
    <property type="entry name" value="EF-hand-dom_pair"/>
</dbReference>
<dbReference type="PANTHER" id="PTHR47414">
    <property type="entry name" value="PEPTIDYL-PROLYL CIS-TRANS ISOMERASE FKBP20-2, CHLOROPLASTIC"/>
    <property type="match status" value="1"/>
</dbReference>
<dbReference type="InterPro" id="IPR001179">
    <property type="entry name" value="PPIase_FKBP_dom"/>
</dbReference>
<dbReference type="EMBL" id="LHPG02000008">
    <property type="protein sequence ID" value="PRW56838.1"/>
    <property type="molecule type" value="Genomic_DNA"/>
</dbReference>
<keyword evidence="9" id="KW-1185">Reference proteome</keyword>
<dbReference type="InterPro" id="IPR018247">
    <property type="entry name" value="EF_Hand_1_Ca_BS"/>
</dbReference>
<dbReference type="PANTHER" id="PTHR47414:SF1">
    <property type="entry name" value="PEPTIDYL-PROLYL CIS-TRANS ISOMERASE FKBP20-2, CHLOROPLASTIC"/>
    <property type="match status" value="1"/>
</dbReference>
<gene>
    <name evidence="8" type="ORF">C2E21_4608</name>
</gene>
<dbReference type="InterPro" id="IPR046357">
    <property type="entry name" value="PPIase_dom_sf"/>
</dbReference>
<keyword evidence="1" id="KW-0106">Calcium</keyword>
<name>A0A2P6TRZ8_CHLSO</name>
<evidence type="ECO:0000256" key="1">
    <source>
        <dbReference type="ARBA" id="ARBA00022837"/>
    </source>
</evidence>
<feature type="transmembrane region" description="Helical" evidence="5">
    <location>
        <begin position="93"/>
        <end position="116"/>
    </location>
</feature>
<accession>A0A2P6TRZ8</accession>
<dbReference type="Pfam" id="PF00254">
    <property type="entry name" value="FKBP_C"/>
    <property type="match status" value="1"/>
</dbReference>
<dbReference type="SMART" id="SM00054">
    <property type="entry name" value="EFh"/>
    <property type="match status" value="2"/>
</dbReference>
<keyword evidence="2" id="KW-0697">Rotamase</keyword>
<dbReference type="CDD" id="cd00051">
    <property type="entry name" value="EFh"/>
    <property type="match status" value="1"/>
</dbReference>
<feature type="domain" description="EF-hand" evidence="7">
    <location>
        <begin position="168"/>
        <end position="203"/>
    </location>
</feature>
<feature type="domain" description="PPIase FKBP-type" evidence="6">
    <location>
        <begin position="803"/>
        <end position="890"/>
    </location>
</feature>
<sequence>MQRAQDRMELQQREMEQRFEAVQREAQPAGGSGRQAVQEHSGPCGYHWQRTYSRNGPGYQEYRSESFAVVGAPPAHCGMMHAPPSSALHMDPLSSLSLLLAAALAGFWAAMTTAFNRRFSLTTYREESRWRLLLLWPFLLVTSAEFREQFWAARRPEAMEGAATVSGGDLALAAEVFRRYDADGSGRLDRDELLAALRDLGLLSKVSASAAGRTLAAMDTNGDGVVSWEEFREAFGRMARLKASEQRASRMHRAPPAVPPNAATDPRLKAAFAAAAAFGAAKGLSERAEKADGLTSTQFQRACTAAALPIERAAVDIVFCVARKGSKVLSFPRFLEALAQVSAEASVPLDSVLDAVRGTAPTSAGSPCKDVDSKLPLSARARGRPRSAGPCPPPPAGGSRPASPPLMGPAVLSPKPAALPAPAAEVPVPGAGALDAAAGAASIGGKLEQRVLGLQALLDFEEEDLDSILAHPGSSTAAGAPAAPFDSAQPAAEAAAVGESAGGQRAQSHIQSNPTFQGQSDAGSDLASFRLDLLTLLDQRREGTTLCEAAEAKCAALVATRAALTQELLAHARSAGGTAGGEQAAAALEGVRGLEGRLAEVDSKMTEAVAVCRQECRAAVAGLEARLAEQKREQEAALGRVNAALLAIAKRVGELAAAQGKQLAVCATCSQQQTQQHPHGQPQRAEAAPAAPSRRQLLAGAAAAAAAAVAPLPARAEPTNVIDGQGQTFLVPQSAVAEFTAAQKQLLEYNLRTQRQNNAPLDFPAFIREGYDMTVVADGYVQSPDGLIYRDFVEGSGESPVDGQQVVFDYTAYNESAATIDSSYRKGQPAQTQLGIQGLIPGFELGIKSMKPGGKRRIVVPPELGPPVGPATFFSAKQYEVFDVELRSVKTCRRQTVGMFSSVVCE</sequence>